<organism evidence="3 4">
    <name type="scientific">Rhodotorula paludigena</name>
    <dbReference type="NCBI Taxonomy" id="86838"/>
    <lineage>
        <taxon>Eukaryota</taxon>
        <taxon>Fungi</taxon>
        <taxon>Dikarya</taxon>
        <taxon>Basidiomycota</taxon>
        <taxon>Pucciniomycotina</taxon>
        <taxon>Microbotryomycetes</taxon>
        <taxon>Sporidiobolales</taxon>
        <taxon>Sporidiobolaceae</taxon>
        <taxon>Rhodotorula</taxon>
    </lineage>
</organism>
<evidence type="ECO:0000259" key="2">
    <source>
        <dbReference type="Pfam" id="PF13532"/>
    </source>
</evidence>
<name>A0AAV5GL58_9BASI</name>
<dbReference type="AlphaFoldDB" id="A0AAV5GL58"/>
<feature type="region of interest" description="Disordered" evidence="1">
    <location>
        <begin position="445"/>
        <end position="485"/>
    </location>
</feature>
<evidence type="ECO:0000313" key="3">
    <source>
        <dbReference type="EMBL" id="GJN90629.1"/>
    </source>
</evidence>
<feature type="compositionally biased region" description="Low complexity" evidence="1">
    <location>
        <begin position="472"/>
        <end position="485"/>
    </location>
</feature>
<comment type="caution">
    <text evidence="3">The sequence shown here is derived from an EMBL/GenBank/DDBJ whole genome shotgun (WGS) entry which is preliminary data.</text>
</comment>
<keyword evidence="4" id="KW-1185">Reference proteome</keyword>
<evidence type="ECO:0000313" key="4">
    <source>
        <dbReference type="Proteomes" id="UP001342314"/>
    </source>
</evidence>
<gene>
    <name evidence="3" type="ORF">Rhopal_003641-T1</name>
</gene>
<sequence length="485" mass="52587">MASSSAGASGRSPEPSFVFARLSPFYNSHQAGESFSCPPEPAAKYVLAGFYRVAAVWFATTPAVDKVNSSRAQTSIRVRLVWNDPSVPPFWLSQPFAVTALPFPAVSFSCSTCSRKSPVAPGQVAQCLSPICPTFLSDHVSITTLLPVSEHSPAVLVAYDAPQPLVPSPLLDIPRLSQADTWPRHYAASANHGYLCDSCGELHAQTRWDVVECTTCGLAQSLYSASFTAEMLASDESMPSEQCSNGVKVVHRRMPGWRISSYSIDGINSVVRLRPASLDVADAAFLSLQQPATTECFSRGVVRQRIYYGTRTSHFAFNVGAPYDYGVEGVPTFPLPDSTGKSVDGPLEATETVQNVLTYLTTVARECMQEHLVFNEGLVIAYKSNNRISWHRDAEKAVRAGIASLSFGAPAYLRFLEVHSLTSPGLRMVITGRYIDPSGVVKLPATPSRPGLRSSTRRTMYAEPSDEDCDSSSHTSDFSPSDSDF</sequence>
<protein>
    <recommendedName>
        <fullName evidence="2">Alpha-ketoglutarate-dependent dioxygenase AlkB-like domain-containing protein</fullName>
    </recommendedName>
</protein>
<dbReference type="Gene3D" id="2.60.120.590">
    <property type="entry name" value="Alpha-ketoglutarate-dependent dioxygenase AlkB-like"/>
    <property type="match status" value="1"/>
</dbReference>
<dbReference type="Proteomes" id="UP001342314">
    <property type="component" value="Unassembled WGS sequence"/>
</dbReference>
<evidence type="ECO:0000256" key="1">
    <source>
        <dbReference type="SAM" id="MobiDB-lite"/>
    </source>
</evidence>
<accession>A0AAV5GL58</accession>
<dbReference type="EMBL" id="BQKY01000007">
    <property type="protein sequence ID" value="GJN90629.1"/>
    <property type="molecule type" value="Genomic_DNA"/>
</dbReference>
<dbReference type="Pfam" id="PF13532">
    <property type="entry name" value="2OG-FeII_Oxy_2"/>
    <property type="match status" value="1"/>
</dbReference>
<proteinExistence type="predicted"/>
<dbReference type="InterPro" id="IPR027450">
    <property type="entry name" value="AlkB-like"/>
</dbReference>
<reference evidence="3 4" key="1">
    <citation type="submission" date="2021-12" db="EMBL/GenBank/DDBJ databases">
        <title>High titer production of polyol ester of fatty acids by Rhodotorula paludigena BS15 towards product separation-free biomass refinery.</title>
        <authorList>
            <person name="Mano J."/>
            <person name="Ono H."/>
            <person name="Tanaka T."/>
            <person name="Naito K."/>
            <person name="Sushida H."/>
            <person name="Ike M."/>
            <person name="Tokuyasu K."/>
            <person name="Kitaoka M."/>
        </authorList>
    </citation>
    <scope>NUCLEOTIDE SEQUENCE [LARGE SCALE GENOMIC DNA]</scope>
    <source>
        <strain evidence="3 4">BS15</strain>
    </source>
</reference>
<dbReference type="InterPro" id="IPR037151">
    <property type="entry name" value="AlkB-like_sf"/>
</dbReference>
<feature type="domain" description="Alpha-ketoglutarate-dependent dioxygenase AlkB-like" evidence="2">
    <location>
        <begin position="347"/>
        <end position="415"/>
    </location>
</feature>
<dbReference type="SUPFAM" id="SSF51197">
    <property type="entry name" value="Clavaminate synthase-like"/>
    <property type="match status" value="1"/>
</dbReference>